<dbReference type="SUPFAM" id="SSF75625">
    <property type="entry name" value="YebC-like"/>
    <property type="match status" value="1"/>
</dbReference>
<dbReference type="NCBIfam" id="NF009044">
    <property type="entry name" value="PRK12378.1"/>
    <property type="match status" value="1"/>
</dbReference>
<feature type="region of interest" description="Disordered" evidence="7">
    <location>
        <begin position="1"/>
        <end position="21"/>
    </location>
</feature>
<evidence type="ECO:0000313" key="11">
    <source>
        <dbReference type="Proteomes" id="UP000033514"/>
    </source>
</evidence>
<dbReference type="InterPro" id="IPR048300">
    <property type="entry name" value="TACO1_YebC-like_2nd/3rd_dom"/>
</dbReference>
<keyword evidence="3 6" id="KW-0805">Transcription regulation</keyword>
<dbReference type="PANTHER" id="PTHR12532:SF6">
    <property type="entry name" value="TRANSCRIPTIONAL REGULATORY PROTEIN YEBC-RELATED"/>
    <property type="match status" value="1"/>
</dbReference>
<reference evidence="10 11" key="1">
    <citation type="submission" date="2015-03" db="EMBL/GenBank/DDBJ databases">
        <authorList>
            <person name="Hassan Y.I."/>
            <person name="Lepp D."/>
            <person name="Zhou T."/>
        </authorList>
    </citation>
    <scope>NUCLEOTIDE SEQUENCE [LARGE SCALE GENOMIC DNA]</scope>
    <source>
        <strain evidence="10 11">GH2-10</strain>
    </source>
</reference>
<evidence type="ECO:0000256" key="3">
    <source>
        <dbReference type="ARBA" id="ARBA00023015"/>
    </source>
</evidence>
<proteinExistence type="inferred from homology"/>
<name>A0A0F5L0W8_9HYPH</name>
<keyword evidence="11" id="KW-1185">Reference proteome</keyword>
<feature type="domain" description="TACO1/YebC-like second and third" evidence="8">
    <location>
        <begin position="81"/>
        <end position="236"/>
    </location>
</feature>
<comment type="similarity">
    <text evidence="1 6">Belongs to the TACO1 family.</text>
</comment>
<dbReference type="OrthoDB" id="9781053at2"/>
<dbReference type="InterPro" id="IPR017856">
    <property type="entry name" value="Integrase-like_N"/>
</dbReference>
<evidence type="ECO:0000256" key="2">
    <source>
        <dbReference type="ARBA" id="ARBA00022490"/>
    </source>
</evidence>
<evidence type="ECO:0000256" key="6">
    <source>
        <dbReference type="HAMAP-Rule" id="MF_00693"/>
    </source>
</evidence>
<dbReference type="InterPro" id="IPR026564">
    <property type="entry name" value="Transcrip_reg_TACO1-like_dom3"/>
</dbReference>
<dbReference type="InterPro" id="IPR002876">
    <property type="entry name" value="Transcrip_reg_TACO1-like"/>
</dbReference>
<evidence type="ECO:0000259" key="8">
    <source>
        <dbReference type="Pfam" id="PF01709"/>
    </source>
</evidence>
<feature type="domain" description="TACO1/YebC-like N-terminal" evidence="9">
    <location>
        <begin position="5"/>
        <end position="75"/>
    </location>
</feature>
<evidence type="ECO:0000256" key="4">
    <source>
        <dbReference type="ARBA" id="ARBA00023125"/>
    </source>
</evidence>
<dbReference type="FunFam" id="1.10.10.200:FF:000002">
    <property type="entry name" value="Probable transcriptional regulatory protein CLM62_37755"/>
    <property type="match status" value="1"/>
</dbReference>
<sequence>MAGHSHAKNIMHRKGKSDAARSKVFSKLAREITVAAKMGQPDPAFNARLRLAVANARAQSMPKDNIDRAIKKASGSDGENYDEIRYEGYGPGGVAVIVEALTDNRNRTASNVRSYFSKNGGALGETGSVGFMFDRVGEITYPASAGSEDKVMEAAIEAGADDVESDEEGHYIYTSFEAMAEVSAALEKVLGEAESVKAIWRPQNQTPIDAEKGATLMKLIATLEEDDDVQNVYSNFDMSDEDAAKLAS</sequence>
<evidence type="ECO:0000256" key="7">
    <source>
        <dbReference type="SAM" id="MobiDB-lite"/>
    </source>
</evidence>
<dbReference type="InterPro" id="IPR029072">
    <property type="entry name" value="YebC-like"/>
</dbReference>
<dbReference type="NCBIfam" id="TIGR01033">
    <property type="entry name" value="YebC/PmpR family DNA-binding transcriptional regulator"/>
    <property type="match status" value="1"/>
</dbReference>
<dbReference type="InterPro" id="IPR049083">
    <property type="entry name" value="TACO1_YebC_N"/>
</dbReference>
<evidence type="ECO:0000256" key="5">
    <source>
        <dbReference type="ARBA" id="ARBA00023163"/>
    </source>
</evidence>
<protein>
    <recommendedName>
        <fullName evidence="6">Probable transcriptional regulatory protein VW35_20135</fullName>
    </recommendedName>
</protein>
<accession>A0A0F5L0W8</accession>
<dbReference type="GO" id="GO:0003677">
    <property type="term" value="F:DNA binding"/>
    <property type="evidence" value="ECO:0007669"/>
    <property type="project" value="UniProtKB-UniRule"/>
</dbReference>
<comment type="subcellular location">
    <subcellularLocation>
        <location evidence="6">Cytoplasm</location>
    </subcellularLocation>
</comment>
<dbReference type="PATRIC" id="fig|361041.3.peg.3443"/>
<dbReference type="AlphaFoldDB" id="A0A0F5L0W8"/>
<comment type="caution">
    <text evidence="10">The sequence shown here is derived from an EMBL/GenBank/DDBJ whole genome shotgun (WGS) entry which is preliminary data.</text>
</comment>
<dbReference type="NCBIfam" id="NF001030">
    <property type="entry name" value="PRK00110.1"/>
    <property type="match status" value="1"/>
</dbReference>
<evidence type="ECO:0000313" key="10">
    <source>
        <dbReference type="EMBL" id="KKB76036.1"/>
    </source>
</evidence>
<organism evidence="10 11">
    <name type="scientific">Devosia soli</name>
    <dbReference type="NCBI Taxonomy" id="361041"/>
    <lineage>
        <taxon>Bacteria</taxon>
        <taxon>Pseudomonadati</taxon>
        <taxon>Pseudomonadota</taxon>
        <taxon>Alphaproteobacteria</taxon>
        <taxon>Hyphomicrobiales</taxon>
        <taxon>Devosiaceae</taxon>
        <taxon>Devosia</taxon>
    </lineage>
</organism>
<dbReference type="STRING" id="361041.VW35_20135"/>
<dbReference type="PANTHER" id="PTHR12532">
    <property type="entry name" value="TRANSLATIONAL ACTIVATOR OF CYTOCHROME C OXIDASE 1"/>
    <property type="match status" value="1"/>
</dbReference>
<keyword evidence="2 6" id="KW-0963">Cytoplasm</keyword>
<dbReference type="GO" id="GO:0005829">
    <property type="term" value="C:cytosol"/>
    <property type="evidence" value="ECO:0007669"/>
    <property type="project" value="TreeGrafter"/>
</dbReference>
<dbReference type="EMBL" id="LAJG01000048">
    <property type="protein sequence ID" value="KKB76036.1"/>
    <property type="molecule type" value="Genomic_DNA"/>
</dbReference>
<dbReference type="Proteomes" id="UP000033514">
    <property type="component" value="Unassembled WGS sequence"/>
</dbReference>
<keyword evidence="5 6" id="KW-0804">Transcription</keyword>
<dbReference type="Pfam" id="PF20772">
    <property type="entry name" value="TACO1_YebC_N"/>
    <property type="match status" value="1"/>
</dbReference>
<evidence type="ECO:0000259" key="9">
    <source>
        <dbReference type="Pfam" id="PF20772"/>
    </source>
</evidence>
<dbReference type="Gene3D" id="3.30.70.980">
    <property type="match status" value="2"/>
</dbReference>
<dbReference type="Gene3D" id="1.10.10.200">
    <property type="match status" value="1"/>
</dbReference>
<evidence type="ECO:0000256" key="1">
    <source>
        <dbReference type="ARBA" id="ARBA00008724"/>
    </source>
</evidence>
<dbReference type="Pfam" id="PF01709">
    <property type="entry name" value="Transcrip_reg"/>
    <property type="match status" value="1"/>
</dbReference>
<keyword evidence="4 6" id="KW-0238">DNA-binding</keyword>
<dbReference type="GO" id="GO:0006355">
    <property type="term" value="P:regulation of DNA-templated transcription"/>
    <property type="evidence" value="ECO:0007669"/>
    <property type="project" value="UniProtKB-UniRule"/>
</dbReference>
<dbReference type="HAMAP" id="MF_00693">
    <property type="entry name" value="Transcrip_reg_TACO1"/>
    <property type="match status" value="1"/>
</dbReference>
<dbReference type="RefSeq" id="WP_046144846.1">
    <property type="nucleotide sequence ID" value="NZ_LAJG01000048.1"/>
</dbReference>
<feature type="compositionally biased region" description="Basic residues" evidence="7">
    <location>
        <begin position="1"/>
        <end position="15"/>
    </location>
</feature>
<gene>
    <name evidence="10" type="ORF">VW35_20135</name>
</gene>